<evidence type="ECO:0000313" key="2">
    <source>
        <dbReference type="EMBL" id="CEK47985.1"/>
    </source>
</evidence>
<feature type="non-terminal residue" evidence="2">
    <location>
        <position position="99"/>
    </location>
</feature>
<reference evidence="2" key="1">
    <citation type="submission" date="2014-12" db="EMBL/GenBank/DDBJ databases">
        <title>Insight into the proteome of Arion vulgaris.</title>
        <authorList>
            <person name="Aradska J."/>
            <person name="Bulat T."/>
            <person name="Smidak R."/>
            <person name="Sarate P."/>
            <person name="Gangsoo J."/>
            <person name="Sialana F."/>
            <person name="Bilban M."/>
            <person name="Lubec G."/>
        </authorList>
    </citation>
    <scope>NUCLEOTIDE SEQUENCE</scope>
    <source>
        <tissue evidence="2">Skin</tissue>
    </source>
</reference>
<feature type="region of interest" description="Disordered" evidence="1">
    <location>
        <begin position="73"/>
        <end position="99"/>
    </location>
</feature>
<accession>A0A0B6XXK3</accession>
<dbReference type="AlphaFoldDB" id="A0A0B6XXK3"/>
<dbReference type="EMBL" id="HACG01001120">
    <property type="protein sequence ID" value="CEK47985.1"/>
    <property type="molecule type" value="Transcribed_RNA"/>
</dbReference>
<sequence length="99" mass="10725">IVAAIICLIRRVDKKRHNQNPLAAGNMDNKLYHAAQWISTVSVTNEPGPDEIRSTLDVPCEKKKKKEVSFSLDDDVAGSPDTSGSVISSVFPPVPAPNK</sequence>
<proteinExistence type="predicted"/>
<evidence type="ECO:0000256" key="1">
    <source>
        <dbReference type="SAM" id="MobiDB-lite"/>
    </source>
</evidence>
<feature type="non-terminal residue" evidence="2">
    <location>
        <position position="1"/>
    </location>
</feature>
<organism evidence="2">
    <name type="scientific">Arion vulgaris</name>
    <dbReference type="NCBI Taxonomy" id="1028688"/>
    <lineage>
        <taxon>Eukaryota</taxon>
        <taxon>Metazoa</taxon>
        <taxon>Spiralia</taxon>
        <taxon>Lophotrochozoa</taxon>
        <taxon>Mollusca</taxon>
        <taxon>Gastropoda</taxon>
        <taxon>Heterobranchia</taxon>
        <taxon>Euthyneura</taxon>
        <taxon>Panpulmonata</taxon>
        <taxon>Eupulmonata</taxon>
        <taxon>Stylommatophora</taxon>
        <taxon>Helicina</taxon>
        <taxon>Arionoidea</taxon>
        <taxon>Arionidae</taxon>
        <taxon>Arion</taxon>
    </lineage>
</organism>
<name>A0A0B6XXK3_9EUPU</name>
<gene>
    <name evidence="2" type="primary">ORF2827</name>
</gene>
<protein>
    <submittedName>
        <fullName evidence="2">Uncharacterized protein</fullName>
    </submittedName>
</protein>